<gene>
    <name evidence="3" type="primary">Contig4015.g4304</name>
    <name evidence="3" type="ORF">STYLEM_4348</name>
</gene>
<organism evidence="3 4">
    <name type="scientific">Stylonychia lemnae</name>
    <name type="common">Ciliate</name>
    <dbReference type="NCBI Taxonomy" id="5949"/>
    <lineage>
        <taxon>Eukaryota</taxon>
        <taxon>Sar</taxon>
        <taxon>Alveolata</taxon>
        <taxon>Ciliophora</taxon>
        <taxon>Intramacronucleata</taxon>
        <taxon>Spirotrichea</taxon>
        <taxon>Stichotrichia</taxon>
        <taxon>Sporadotrichida</taxon>
        <taxon>Oxytrichidae</taxon>
        <taxon>Stylonychinae</taxon>
        <taxon>Stylonychia</taxon>
    </lineage>
</organism>
<feature type="region of interest" description="Disordered" evidence="2">
    <location>
        <begin position="1531"/>
        <end position="1602"/>
    </location>
</feature>
<sequence>MHKQLASSNKKTTASGVYAKAQENLLRSIQKNRRPANDENDRSKILSRQPKEIEEFLEGTKNFYQNNQIHPLQTDNRHINAKDIQFSANGLRDNQNVINFQQKPTTIFSNNSCTNTQAKYSITSSHKKQGPTSRIDKKLCPDEDTQAYNTLLTYKQEKAPSSDNSIGSSLSASPSEASTLQKHTNENQKSSKVLNPFRLNEYQSFSIPQSTQSQHQSNNKLMSDIKNMSTTMNKNAILKNKRLQNKLEKTLNQENHLYSVRQSVLQVSASKDQSYSRINQQALASQRGINPVKTSTQNFQIAMARHSKPEIMQNSSIAKLKSNSKISLSIAINNNINYQQLPKVQDKPQAKKLRDDSDEETIDSQEMSQSLIHKEMYQSKMEKERKSIDIHQSNKININKLPSQGSNGQLFSFNEGLISSTSSANKRARWDLSGGKSTLQNSFRKNSDSEMIVHPLLQKINDMESNEKEKKYDLLHKQYLAIRKQLKDYKATTGESKTQRNDQYDEDDENQRQSSYLLSPARTSNYSQDPDNESQYSNVKLKLKSKTNNKHKKIEESSLYKGYHLTSQKQHRRKRSNSQFKSIDVQFVANNLKSSLKQETSPSNKFTTALQSIEKFKNELDHHTISKLKNKLYKEIQALEQLKLDEVSKNSDCNSSTMKQIGAMKSQIQIGLRKLSINKQMLENDSQIQAMCLMTQKKMRKTYDDSRKRSIAHENSKEKQVSRKQPSQSQVSFVNVNSYSDSSDQYHECHSRDTRKSRTHTQTKKSQIRNQSCSSGEKSSIYDMAEGDDDSFCSCCKHEKQRQTMRSNHKPKKAWVEFQREATSEKKKMFNSKILKQQTEKLQEKSRKIINDHRVDRSSVKYGKEEKDKDKREIMLINQPLNRKEDPILDIIKVLIRKKGQSQYQQVNPWLSSQIIKNIPNPYGQSFDSQNALWQHQLAFTSSLQQPQMIQSGFLPSQNFQMFLPNQQQLLQNSALSTAHQIYPQTSTSSNLMPQINQSLQLGKLATNNSTTNQNSLQQQLLNQQNQLNNLIQQQQNLLWQANNSNQLPNSDQTQALESHKEQIEAIEKLIKQAKSKLEHNLINNKNQSCKFSDINPVLSQSSQSKFNYQYSKGSNLDIESGTHYIEERTVDGKKKNSRNEKNAPLSTENKAMQNESVKGTNDMNSEAKFQRNLSHFQRDFLNQRRFSDQSEANLDSKFGTNAKETKRQLNFKEQEQCIQSYQENKVNTRIEKQHNGGKHNIHKKQNQKSSQNPPDMISSVMNQSISSITDTFKVNNTLGSTNTECTPHHNDRNSHQLEQFEQRLMNWKKKENNHFDENQLQQDYQKTNYNSKRQNREKQQQNKLEQQNPQEDTTPNAKEVLWIDFNEGKQPKGRPQSRTSQSQNKDNFQQKKSIDNYPQSIPEEQDDDFYSPNQNFSTSQNNKNLIIVQNKTQCTVNNKNQNKSKLQPSEQIYQDQVIFAQKDTNQPMKESWAMDFTDKAQADQQAQSMSDAFKNRLQSMEQRFKKQKESKEKKEYSKEELLERKKELLKQARQKIQQNQANLDQDNQPNSTIPNDMKTQDQNQNKSKDQQKNNKNGKVENVPTHLLSRLSQGQKPEISKKEMLKLTSKNYEQLPEIKQRKVEEIKREELKKRLANVKELEKKRRQIVVNKRLATATANNPSNKPSNKTKEVLPTSKN</sequence>
<evidence type="ECO:0000313" key="3">
    <source>
        <dbReference type="EMBL" id="CDW75360.1"/>
    </source>
</evidence>
<feature type="region of interest" description="Disordered" evidence="2">
    <location>
        <begin position="341"/>
        <end position="370"/>
    </location>
</feature>
<feature type="region of interest" description="Disordered" evidence="2">
    <location>
        <begin position="121"/>
        <end position="141"/>
    </location>
</feature>
<feature type="compositionally biased region" description="Low complexity" evidence="2">
    <location>
        <begin position="1538"/>
        <end position="1551"/>
    </location>
</feature>
<feature type="compositionally biased region" description="Basic and acidic residues" evidence="2">
    <location>
        <begin position="35"/>
        <end position="49"/>
    </location>
</feature>
<feature type="region of interest" description="Disordered" evidence="2">
    <location>
        <begin position="699"/>
        <end position="778"/>
    </location>
</feature>
<feature type="compositionally biased region" description="Basic and acidic residues" evidence="2">
    <location>
        <begin position="744"/>
        <end position="756"/>
    </location>
</feature>
<dbReference type="InParanoid" id="A0A077ZZP6"/>
<feature type="compositionally biased region" description="Low complexity" evidence="2">
    <location>
        <begin position="1342"/>
        <end position="1352"/>
    </location>
</feature>
<feature type="region of interest" description="Disordered" evidence="2">
    <location>
        <begin position="1653"/>
        <end position="1679"/>
    </location>
</feature>
<dbReference type="OMA" id="MANDSRR"/>
<feature type="coiled-coil region" evidence="1">
    <location>
        <begin position="1014"/>
        <end position="1077"/>
    </location>
</feature>
<evidence type="ECO:0000313" key="4">
    <source>
        <dbReference type="Proteomes" id="UP000039865"/>
    </source>
</evidence>
<feature type="region of interest" description="Disordered" evidence="2">
    <location>
        <begin position="25"/>
        <end position="49"/>
    </location>
</feature>
<feature type="region of interest" description="Disordered" evidence="2">
    <location>
        <begin position="1129"/>
        <end position="1162"/>
    </location>
</feature>
<feature type="compositionally biased region" description="Basic and acidic residues" evidence="2">
    <location>
        <begin position="344"/>
        <end position="355"/>
    </location>
</feature>
<feature type="compositionally biased region" description="Polar residues" evidence="2">
    <location>
        <begin position="768"/>
        <end position="778"/>
    </location>
</feature>
<feature type="coiled-coil region" evidence="1">
    <location>
        <begin position="1291"/>
        <end position="1318"/>
    </location>
</feature>
<feature type="compositionally biased region" description="Basic residues" evidence="2">
    <location>
        <begin position="1236"/>
        <end position="1247"/>
    </location>
</feature>
<feature type="compositionally biased region" description="Low complexity" evidence="2">
    <location>
        <begin position="165"/>
        <end position="178"/>
    </location>
</feature>
<evidence type="ECO:0000256" key="1">
    <source>
        <dbReference type="SAM" id="Coils"/>
    </source>
</evidence>
<keyword evidence="4" id="KW-1185">Reference proteome</keyword>
<feature type="region of interest" description="Disordered" evidence="2">
    <location>
        <begin position="490"/>
        <end position="555"/>
    </location>
</feature>
<feature type="compositionally biased region" description="Basic residues" evidence="2">
    <location>
        <begin position="541"/>
        <end position="552"/>
    </location>
</feature>
<feature type="compositionally biased region" description="Polar residues" evidence="2">
    <location>
        <begin position="512"/>
        <end position="538"/>
    </location>
</feature>
<feature type="region of interest" description="Disordered" evidence="2">
    <location>
        <begin position="1331"/>
        <end position="1420"/>
    </location>
</feature>
<name>A0A077ZZP6_STYLE</name>
<reference evidence="3 4" key="1">
    <citation type="submission" date="2014-06" db="EMBL/GenBank/DDBJ databases">
        <authorList>
            <person name="Swart Estienne"/>
        </authorList>
    </citation>
    <scope>NUCLEOTIDE SEQUENCE [LARGE SCALE GENOMIC DNA]</scope>
    <source>
        <strain evidence="3 4">130c</strain>
    </source>
</reference>
<dbReference type="Proteomes" id="UP000039865">
    <property type="component" value="Unassembled WGS sequence"/>
</dbReference>
<dbReference type="EMBL" id="CCKQ01004206">
    <property type="protein sequence ID" value="CDW75360.1"/>
    <property type="molecule type" value="Genomic_DNA"/>
</dbReference>
<protein>
    <recommendedName>
        <fullName evidence="5">ALMS motif domain-containing protein</fullName>
    </recommendedName>
</protein>
<feature type="compositionally biased region" description="Low complexity" evidence="2">
    <location>
        <begin position="725"/>
        <end position="740"/>
    </location>
</feature>
<feature type="compositionally biased region" description="Polar residues" evidence="2">
    <location>
        <begin position="1377"/>
        <end position="1388"/>
    </location>
</feature>
<feature type="compositionally biased region" description="Polar residues" evidence="2">
    <location>
        <begin position="1248"/>
        <end position="1259"/>
    </location>
</feature>
<evidence type="ECO:0000256" key="2">
    <source>
        <dbReference type="SAM" id="MobiDB-lite"/>
    </source>
</evidence>
<accession>A0A077ZZP6</accession>
<keyword evidence="1" id="KW-0175">Coiled coil</keyword>
<feature type="compositionally biased region" description="Basic and acidic residues" evidence="2">
    <location>
        <begin position="701"/>
        <end position="721"/>
    </location>
</feature>
<feature type="compositionally biased region" description="Low complexity" evidence="2">
    <location>
        <begin position="1657"/>
        <end position="1667"/>
    </location>
</feature>
<feature type="compositionally biased region" description="Basic residues" evidence="2">
    <location>
        <begin position="757"/>
        <end position="767"/>
    </location>
</feature>
<proteinExistence type="predicted"/>
<feature type="region of interest" description="Disordered" evidence="2">
    <location>
        <begin position="1234"/>
        <end position="1259"/>
    </location>
</feature>
<feature type="compositionally biased region" description="Polar residues" evidence="2">
    <location>
        <begin position="1145"/>
        <end position="1162"/>
    </location>
</feature>
<feature type="compositionally biased region" description="Basic and acidic residues" evidence="2">
    <location>
        <begin position="1129"/>
        <end position="1142"/>
    </location>
</feature>
<evidence type="ECO:0008006" key="5">
    <source>
        <dbReference type="Google" id="ProtNLM"/>
    </source>
</evidence>
<feature type="region of interest" description="Disordered" evidence="2">
    <location>
        <begin position="154"/>
        <end position="194"/>
    </location>
</feature>
<feature type="compositionally biased region" description="Polar residues" evidence="2">
    <location>
        <begin position="179"/>
        <end position="193"/>
    </location>
</feature>